<sequence>MHSRRLLESLFAAGFLIAALAGHDAHAADPTPRHGGTVVTVPGVGVAPPAAVNGLNPLLSSSLYNAQAAGLMYLGLLYIDRHLKIDYTRSVASGIQVSADRTVYTVTLHKRYRWSDGQPVTAEDVAYDYHMIEKLGPKFPNYGTGGIPTLVKSFEVLGPYRFRITLKRPVNADWFELDGLGLLMPLPKQTWEHYSVKTMFNHMVDPSFFQVVDGPFKLQSFVQGRYVSFVPNPKYTGPNPPYIDRLVLRFLNTPQAVFAALRTGAIQIGTLPRSLYPARAQLAALGTYEIKGLWGFNYMGFNYSNPNLTFIHDVRVRQAMMHAIDQPLLVKLEDFGMGQRDYGPVPVDPPTFLSPHARKMLDSKVYDPALADRLLDEAGWKRGPGGIREKDGHKLAFTLYVQAGRTRGPTLIAGMLAQVGIKLRLREKPFNSVIAEYTEPSNKQWQAVYLGWSLSTYPSAGTIFQTGGALNNYHYSDPKLDKLIDEVTRKSGLAPLYAFQDYMIKTQPVIFLPYSYKLVKYARNIHGIDKAFTPLGGFNPQYLWVSAK</sequence>
<feature type="signal peptide" evidence="4">
    <location>
        <begin position="1"/>
        <end position="27"/>
    </location>
</feature>
<evidence type="ECO:0000313" key="6">
    <source>
        <dbReference type="EMBL" id="OBS08664.1"/>
    </source>
</evidence>
<evidence type="ECO:0000313" key="7">
    <source>
        <dbReference type="Proteomes" id="UP000029273"/>
    </source>
</evidence>
<comment type="caution">
    <text evidence="6">The sequence shown here is derived from an EMBL/GenBank/DDBJ whole genome shotgun (WGS) entry which is preliminary data.</text>
</comment>
<dbReference type="EMBL" id="JQSG02000006">
    <property type="protein sequence ID" value="OBS08664.1"/>
    <property type="molecule type" value="Genomic_DNA"/>
</dbReference>
<accession>A0A1A6C287</accession>
<dbReference type="GO" id="GO:0043190">
    <property type="term" value="C:ATP-binding cassette (ABC) transporter complex"/>
    <property type="evidence" value="ECO:0007669"/>
    <property type="project" value="InterPro"/>
</dbReference>
<organism evidence="6 7">
    <name type="scientific">Acidihalobacter prosperus</name>
    <dbReference type="NCBI Taxonomy" id="160660"/>
    <lineage>
        <taxon>Bacteria</taxon>
        <taxon>Pseudomonadati</taxon>
        <taxon>Pseudomonadota</taxon>
        <taxon>Gammaproteobacteria</taxon>
        <taxon>Chromatiales</taxon>
        <taxon>Ectothiorhodospiraceae</taxon>
        <taxon>Acidihalobacter</taxon>
    </lineage>
</organism>
<dbReference type="PANTHER" id="PTHR30290">
    <property type="entry name" value="PERIPLASMIC BINDING COMPONENT OF ABC TRANSPORTER"/>
    <property type="match status" value="1"/>
</dbReference>
<evidence type="ECO:0000256" key="3">
    <source>
        <dbReference type="ARBA" id="ARBA00022729"/>
    </source>
</evidence>
<dbReference type="Gene3D" id="3.40.190.10">
    <property type="entry name" value="Periplasmic binding protein-like II"/>
    <property type="match status" value="1"/>
</dbReference>
<dbReference type="Proteomes" id="UP000029273">
    <property type="component" value="Unassembled WGS sequence"/>
</dbReference>
<keyword evidence="2" id="KW-0813">Transport</keyword>
<evidence type="ECO:0000256" key="1">
    <source>
        <dbReference type="ARBA" id="ARBA00005695"/>
    </source>
</evidence>
<reference evidence="6 7" key="1">
    <citation type="journal article" date="2014" name="Genome Announc.">
        <title>Draft Genome Sequence of the Iron-Oxidizing, Acidophilic, and Halotolerant 'Thiobacillus prosperus' Type Strain DSM 5130.</title>
        <authorList>
            <person name="Ossandon F.J."/>
            <person name="Cardenas J.P."/>
            <person name="Corbett M."/>
            <person name="Quatrini R."/>
            <person name="Holmes D.S."/>
            <person name="Watkin E."/>
        </authorList>
    </citation>
    <scope>NUCLEOTIDE SEQUENCE [LARGE SCALE GENOMIC DNA]</scope>
    <source>
        <strain evidence="6 7">DSM 5130</strain>
    </source>
</reference>
<dbReference type="PANTHER" id="PTHR30290:SF9">
    <property type="entry name" value="OLIGOPEPTIDE-BINDING PROTEIN APPA"/>
    <property type="match status" value="1"/>
</dbReference>
<dbReference type="InterPro" id="IPR039424">
    <property type="entry name" value="SBP_5"/>
</dbReference>
<gene>
    <name evidence="6" type="ORF">Thpro_022914</name>
</gene>
<evidence type="ECO:0000256" key="2">
    <source>
        <dbReference type="ARBA" id="ARBA00022448"/>
    </source>
</evidence>
<protein>
    <submittedName>
        <fullName evidence="6">Peptide ABC transporter substrate-binding protein</fullName>
    </submittedName>
</protein>
<dbReference type="CDD" id="cd08513">
    <property type="entry name" value="PBP2_thermophilic_Hb8_like"/>
    <property type="match status" value="1"/>
</dbReference>
<feature type="chain" id="PRO_5008509291" evidence="4">
    <location>
        <begin position="28"/>
        <end position="548"/>
    </location>
</feature>
<comment type="similarity">
    <text evidence="1">Belongs to the bacterial solute-binding protein 5 family.</text>
</comment>
<dbReference type="SUPFAM" id="SSF53850">
    <property type="entry name" value="Periplasmic binding protein-like II"/>
    <property type="match status" value="1"/>
</dbReference>
<name>A0A1A6C287_9GAMM</name>
<dbReference type="GO" id="GO:1904680">
    <property type="term" value="F:peptide transmembrane transporter activity"/>
    <property type="evidence" value="ECO:0007669"/>
    <property type="project" value="TreeGrafter"/>
</dbReference>
<dbReference type="InterPro" id="IPR000914">
    <property type="entry name" value="SBP_5_dom"/>
</dbReference>
<keyword evidence="7" id="KW-1185">Reference proteome</keyword>
<dbReference type="RefSeq" id="WP_052064641.1">
    <property type="nucleotide sequence ID" value="NZ_JQSG02000006.1"/>
</dbReference>
<dbReference type="STRING" id="160660.BJI67_11900"/>
<evidence type="ECO:0000259" key="5">
    <source>
        <dbReference type="Pfam" id="PF00496"/>
    </source>
</evidence>
<dbReference type="Gene3D" id="3.10.105.10">
    <property type="entry name" value="Dipeptide-binding Protein, Domain 3"/>
    <property type="match status" value="1"/>
</dbReference>
<dbReference type="OrthoDB" id="9801912at2"/>
<dbReference type="PIRSF" id="PIRSF002741">
    <property type="entry name" value="MppA"/>
    <property type="match status" value="1"/>
</dbReference>
<dbReference type="GO" id="GO:0030288">
    <property type="term" value="C:outer membrane-bounded periplasmic space"/>
    <property type="evidence" value="ECO:0007669"/>
    <property type="project" value="UniProtKB-ARBA"/>
</dbReference>
<feature type="domain" description="Solute-binding protein family 5" evidence="5">
    <location>
        <begin position="91"/>
        <end position="464"/>
    </location>
</feature>
<dbReference type="GO" id="GO:0015833">
    <property type="term" value="P:peptide transport"/>
    <property type="evidence" value="ECO:0007669"/>
    <property type="project" value="TreeGrafter"/>
</dbReference>
<keyword evidence="3 4" id="KW-0732">Signal</keyword>
<dbReference type="Pfam" id="PF00496">
    <property type="entry name" value="SBP_bac_5"/>
    <property type="match status" value="1"/>
</dbReference>
<dbReference type="AlphaFoldDB" id="A0A1A6C287"/>
<proteinExistence type="inferred from homology"/>
<evidence type="ECO:0000256" key="4">
    <source>
        <dbReference type="SAM" id="SignalP"/>
    </source>
</evidence>
<dbReference type="InterPro" id="IPR030678">
    <property type="entry name" value="Peptide/Ni-bd"/>
</dbReference>